<evidence type="ECO:0000313" key="9">
    <source>
        <dbReference type="Proteomes" id="UP000831607"/>
    </source>
</evidence>
<keyword evidence="4 7" id="KW-0812">Transmembrane</keyword>
<evidence type="ECO:0000256" key="6">
    <source>
        <dbReference type="ARBA" id="ARBA00023136"/>
    </source>
</evidence>
<protein>
    <submittedName>
        <fullName evidence="8">DoxX family protein</fullName>
    </submittedName>
</protein>
<organism evidence="8 9">
    <name type="scientific">Orrella daihaiensis</name>
    <dbReference type="NCBI Taxonomy" id="2782176"/>
    <lineage>
        <taxon>Bacteria</taxon>
        <taxon>Pseudomonadati</taxon>
        <taxon>Pseudomonadota</taxon>
        <taxon>Betaproteobacteria</taxon>
        <taxon>Burkholderiales</taxon>
        <taxon>Alcaligenaceae</taxon>
        <taxon>Orrella</taxon>
    </lineage>
</organism>
<accession>A0ABY4AJM0</accession>
<evidence type="ECO:0000256" key="7">
    <source>
        <dbReference type="SAM" id="Phobius"/>
    </source>
</evidence>
<reference evidence="8 9" key="1">
    <citation type="submission" date="2020-11" db="EMBL/GenBank/DDBJ databases">
        <title>Algicoccus daihaiensis sp.nov., isolated from Daihai Lake in Inner Mongolia.</title>
        <authorList>
            <person name="Kai J."/>
        </authorList>
    </citation>
    <scope>NUCLEOTIDE SEQUENCE [LARGE SCALE GENOMIC DNA]</scope>
    <source>
        <strain evidence="9">f23</strain>
    </source>
</reference>
<evidence type="ECO:0000256" key="1">
    <source>
        <dbReference type="ARBA" id="ARBA00004651"/>
    </source>
</evidence>
<dbReference type="Proteomes" id="UP000831607">
    <property type="component" value="Chromosome"/>
</dbReference>
<sequence length="137" mass="14257">MQSSVNNVLVLIGRLALAALFLPAGLSKITGFTGTVGYIESVGLPLAALGAVIAIIVEIVGGVALIAGFFTRTAAIVLAIFTLLASIFFHAYWAMPADQAFMQQLLFYKNIAVIGGLLILAAHGAGQLSLDQKRVGK</sequence>
<keyword evidence="3" id="KW-1003">Cell membrane</keyword>
<dbReference type="RefSeq" id="WP_243478675.1">
    <property type="nucleotide sequence ID" value="NZ_CP063982.1"/>
</dbReference>
<evidence type="ECO:0000256" key="3">
    <source>
        <dbReference type="ARBA" id="ARBA00022475"/>
    </source>
</evidence>
<evidence type="ECO:0000256" key="5">
    <source>
        <dbReference type="ARBA" id="ARBA00022989"/>
    </source>
</evidence>
<gene>
    <name evidence="8" type="ORF">DHf2319_12710</name>
</gene>
<dbReference type="EMBL" id="CP063982">
    <property type="protein sequence ID" value="UOD50273.1"/>
    <property type="molecule type" value="Genomic_DNA"/>
</dbReference>
<name>A0ABY4AJM0_9BURK</name>
<feature type="transmembrane region" description="Helical" evidence="7">
    <location>
        <begin position="107"/>
        <end position="130"/>
    </location>
</feature>
<keyword evidence="5 7" id="KW-1133">Transmembrane helix</keyword>
<evidence type="ECO:0000256" key="4">
    <source>
        <dbReference type="ARBA" id="ARBA00022692"/>
    </source>
</evidence>
<keyword evidence="9" id="KW-1185">Reference proteome</keyword>
<dbReference type="InterPro" id="IPR051907">
    <property type="entry name" value="DoxX-like_oxidoreductase"/>
</dbReference>
<dbReference type="PANTHER" id="PTHR33452">
    <property type="entry name" value="OXIDOREDUCTASE CATD-RELATED"/>
    <property type="match status" value="1"/>
</dbReference>
<feature type="transmembrane region" description="Helical" evidence="7">
    <location>
        <begin position="74"/>
        <end position="95"/>
    </location>
</feature>
<evidence type="ECO:0000256" key="2">
    <source>
        <dbReference type="ARBA" id="ARBA00006679"/>
    </source>
</evidence>
<dbReference type="InterPro" id="IPR032808">
    <property type="entry name" value="DoxX"/>
</dbReference>
<dbReference type="PANTHER" id="PTHR33452:SF1">
    <property type="entry name" value="INNER MEMBRANE PROTEIN YPHA-RELATED"/>
    <property type="match status" value="1"/>
</dbReference>
<proteinExistence type="inferred from homology"/>
<keyword evidence="6 7" id="KW-0472">Membrane</keyword>
<evidence type="ECO:0000313" key="8">
    <source>
        <dbReference type="EMBL" id="UOD50273.1"/>
    </source>
</evidence>
<dbReference type="Pfam" id="PF07681">
    <property type="entry name" value="DoxX"/>
    <property type="match status" value="1"/>
</dbReference>
<comment type="subcellular location">
    <subcellularLocation>
        <location evidence="1">Cell membrane</location>
        <topology evidence="1">Multi-pass membrane protein</topology>
    </subcellularLocation>
</comment>
<feature type="transmembrane region" description="Helical" evidence="7">
    <location>
        <begin position="43"/>
        <end position="67"/>
    </location>
</feature>
<comment type="similarity">
    <text evidence="2">Belongs to the DoxX family.</text>
</comment>